<dbReference type="HOGENOM" id="CLU_041648_0_0_9"/>
<dbReference type="STRING" id="632335.Calkr_2035"/>
<dbReference type="CAZy" id="CBM50">
    <property type="family name" value="Carbohydrate-Binding Module Family 50"/>
</dbReference>
<dbReference type="eggNOG" id="COG1388">
    <property type="taxonomic scope" value="Bacteria"/>
</dbReference>
<dbReference type="InterPro" id="IPR003646">
    <property type="entry name" value="SH3-like_bac-type"/>
</dbReference>
<dbReference type="PANTHER" id="PTHR33734:SF22">
    <property type="entry name" value="MEMBRANE-BOUND LYTIC MUREIN TRANSGLYCOSYLASE D"/>
    <property type="match status" value="1"/>
</dbReference>
<evidence type="ECO:0000313" key="2">
    <source>
        <dbReference type="EMBL" id="ADQ41507.1"/>
    </source>
</evidence>
<dbReference type="PANTHER" id="PTHR33734">
    <property type="entry name" value="LYSM DOMAIN-CONTAINING GPI-ANCHORED PROTEIN 2"/>
    <property type="match status" value="1"/>
</dbReference>
<evidence type="ECO:0000259" key="1">
    <source>
        <dbReference type="PROSITE" id="PS51782"/>
    </source>
</evidence>
<protein>
    <submittedName>
        <fullName evidence="2">Peptidoglycan-binding lysin domain</fullName>
    </submittedName>
</protein>
<feature type="domain" description="LysM" evidence="1">
    <location>
        <begin position="156"/>
        <end position="199"/>
    </location>
</feature>
<gene>
    <name evidence="2" type="ordered locus">Calkr_2035</name>
</gene>
<dbReference type="SUPFAM" id="SSF54106">
    <property type="entry name" value="LysM domain"/>
    <property type="match status" value="2"/>
</dbReference>
<dbReference type="Proteomes" id="UP000009256">
    <property type="component" value="Chromosome"/>
</dbReference>
<evidence type="ECO:0000313" key="3">
    <source>
        <dbReference type="Proteomes" id="UP000009256"/>
    </source>
</evidence>
<dbReference type="CDD" id="cd00118">
    <property type="entry name" value="LysM"/>
    <property type="match status" value="2"/>
</dbReference>
<dbReference type="AlphaFoldDB" id="E4S573"/>
<accession>E4S573</accession>
<keyword evidence="3" id="KW-1185">Reference proteome</keyword>
<dbReference type="Gene3D" id="2.30.30.40">
    <property type="entry name" value="SH3 Domains"/>
    <property type="match status" value="1"/>
</dbReference>
<dbReference type="KEGG" id="cki:Calkr_2035"/>
<reference evidence="2 3" key="2">
    <citation type="journal article" date="2011" name="J. Bacteriol.">
        <title>Complete genome sequences for the anaerobic, extremely thermophilic plant biomass-degrading bacteria Caldicellulosiruptor hydrothermalis, Caldicellulosiruptor kristjanssonii, Caldicellulosiruptor kronotskyensis, Caldicellulosiruptor owensenis, and Caldicellulosiruptor lactoaceticus.</title>
        <authorList>
            <person name="Blumer-Schuette S.E."/>
            <person name="Ozdemir I."/>
            <person name="Mistry D."/>
            <person name="Lucas S."/>
            <person name="Lapidus A."/>
            <person name="Cheng J.F."/>
            <person name="Goodwin L.A."/>
            <person name="Pitluck S."/>
            <person name="Land M.L."/>
            <person name="Hauser L.J."/>
            <person name="Woyke T."/>
            <person name="Mikhailova N."/>
            <person name="Pati A."/>
            <person name="Kyrpides N.C."/>
            <person name="Ivanova N."/>
            <person name="Detter J.C."/>
            <person name="Walston-Davenport K."/>
            <person name="Han S."/>
            <person name="Adams M.W."/>
            <person name="Kelly R.M."/>
        </authorList>
    </citation>
    <scope>NUCLEOTIDE SEQUENCE [LARGE SCALE GENOMIC DNA]</scope>
    <source>
        <strain evidence="3">ATCC 700853 / DSM 12137 / I77R1B</strain>
    </source>
</reference>
<dbReference type="InterPro" id="IPR036779">
    <property type="entry name" value="LysM_dom_sf"/>
</dbReference>
<organism evidence="2 3">
    <name type="scientific">Caldicellulosiruptor acetigenus (strain ATCC 700853 / DSM 12137 / I77R1B)</name>
    <name type="common">Caldicellulosiruptor kristjanssonii</name>
    <dbReference type="NCBI Taxonomy" id="632335"/>
    <lineage>
        <taxon>Bacteria</taxon>
        <taxon>Bacillati</taxon>
        <taxon>Bacillota</taxon>
        <taxon>Bacillota incertae sedis</taxon>
        <taxon>Caldicellulosiruptorales</taxon>
        <taxon>Caldicellulosiruptoraceae</taxon>
        <taxon>Caldicellulosiruptor</taxon>
    </lineage>
</organism>
<feature type="domain" description="LysM" evidence="1">
    <location>
        <begin position="297"/>
        <end position="341"/>
    </location>
</feature>
<dbReference type="Pfam" id="PF08239">
    <property type="entry name" value="SH3_3"/>
    <property type="match status" value="1"/>
</dbReference>
<dbReference type="EMBL" id="CP002326">
    <property type="protein sequence ID" value="ADQ41507.1"/>
    <property type="molecule type" value="Genomic_DNA"/>
</dbReference>
<dbReference type="OrthoDB" id="529831at2"/>
<dbReference type="RefSeq" id="WP_013433230.1">
    <property type="nucleotide sequence ID" value="NC_014721.1"/>
</dbReference>
<dbReference type="InterPro" id="IPR018392">
    <property type="entry name" value="LysM"/>
</dbReference>
<dbReference type="Pfam" id="PF01476">
    <property type="entry name" value="LysM"/>
    <property type="match status" value="2"/>
</dbReference>
<name>E4S573_CALA7</name>
<dbReference type="GO" id="GO:0008932">
    <property type="term" value="F:lytic endotransglycosylase activity"/>
    <property type="evidence" value="ECO:0007669"/>
    <property type="project" value="TreeGrafter"/>
</dbReference>
<reference key="1">
    <citation type="submission" date="2010-11" db="EMBL/GenBank/DDBJ databases">
        <title>Complete sequence of chromosome of Caldicellulosiruptor kristjanssonii 177R1B.</title>
        <authorList>
            <consortium name="US DOE Joint Genome Institute"/>
            <person name="Lucas S."/>
            <person name="Copeland A."/>
            <person name="Lapidus A."/>
            <person name="Cheng J.-F."/>
            <person name="Bruce D."/>
            <person name="Goodwin L."/>
            <person name="Pitluck S."/>
            <person name="Davenport K."/>
            <person name="Detter J.C."/>
            <person name="Han C."/>
            <person name="Tapia R."/>
            <person name="Land M."/>
            <person name="Hauser L."/>
            <person name="Jeffries C."/>
            <person name="Kyrpides N."/>
            <person name="Ivanova N."/>
            <person name="Mikhailova N."/>
            <person name="Blumer-Schuette S.E."/>
            <person name="Kelly R.M."/>
            <person name="Woyke T."/>
        </authorList>
    </citation>
    <scope>NUCLEOTIDE SEQUENCE</scope>
    <source>
        <strain>177R1B</strain>
    </source>
</reference>
<sequence>MKSLLRFWLFVVTIIILSLVIVSPSFASDIQKEEALFFDANGNPSYITIINKSSAAYLSPYELSRILGGSFAFDPKDYNFLQSKLIVDQNELIFKLDSNVVTFNGKNLYMDGPMQIIQNRICVPYSSTFKTYLNLFEFRYFPSGKRMIFKPNGNYIVYSVQSGDSLWILSQMFGTSIEIIKSLNNLTSDTLYVGQKLIVKKVSLNPVQITGTIKWWTYVKAAPSSSSQNLFYLTQGQTVNVIGKQADFYKISTPKGTGYVSIWAVDIKQDIVDNSKPSSSFYSFIPVDTSGDYVTYTYYKVQSGDTIWSIAVKFGIPDYELMSANNLNQNSYLYVGQTLKVPVHTVAVHSNEYGVEMLDWFSQGNYVFPIGSVGKFIDIQTGKYFFAKRTMGASHADVETLSFKDTQIMKEIFGGSFSWERRPFILEVNGRRIAVSVSGMPHAGVDGVPYNQNVANRSGGYGYGPNLDTIVNGMDGHFDVYTFNGLRHKDNQIDPQHQLAVSIAAGLR</sequence>
<proteinExistence type="predicted"/>
<dbReference type="SMART" id="SM00257">
    <property type="entry name" value="LysM"/>
    <property type="match status" value="2"/>
</dbReference>
<dbReference type="Gene3D" id="3.10.350.10">
    <property type="entry name" value="LysM domain"/>
    <property type="match status" value="2"/>
</dbReference>
<dbReference type="PROSITE" id="PS51782">
    <property type="entry name" value="LYSM"/>
    <property type="match status" value="2"/>
</dbReference>